<reference evidence="4" key="1">
    <citation type="submission" date="2022-10" db="EMBL/GenBank/DDBJ databases">
        <title>Adaptive evolution leads to modifications in subtelomeric GC content in a zoonotic Cryptosporidium species.</title>
        <authorList>
            <person name="Li J."/>
            <person name="Feng Y."/>
            <person name="Xiao L."/>
        </authorList>
    </citation>
    <scope>NUCLEOTIDE SEQUENCE</scope>
    <source>
        <strain evidence="4">33844</strain>
    </source>
</reference>
<accession>A0A9D5HYU2</accession>
<protein>
    <submittedName>
        <fullName evidence="4">Signal peptide-containing protein</fullName>
    </submittedName>
</protein>
<sequence>MRDILAILWLFFQVYTSLASNAKISQLFGAVPEDQCMNFNCKKVNSVNYYSACGQSIFCGNCQLETFKSARDICSGWRMGGIERIILAGGSVHSGSRVGGKVFEDLDVDWGGNRSIDVSKCRLENFNFGAAYSAFSSGMYTSLYSTATLSVVILTNKPRGKTAPPLEFQIDLDETMEEIDARGMGIRRKRDRSLCPISHSPNPLVIFQKRTRGRITIVSRSFSIPLDRSGVYRPSEFRVRVRCKGKKECDLKYYRFCLRLSCTRMPESQLAQYKMVQELLKNPPPAIIQQEEDDELDEDEADKGSGTSGAEGDDEEDQSHKLTEKVHTTRKVPKDVSQELQLEKHIVFTGAPTKSSGFLSKNLLFIVSGFAVVIILILGFLLLLKRRRMGG</sequence>
<feature type="signal peptide" evidence="3">
    <location>
        <begin position="1"/>
        <end position="19"/>
    </location>
</feature>
<dbReference type="EMBL" id="JAPCXC010000001">
    <property type="protein sequence ID" value="KAJ1613746.1"/>
    <property type="molecule type" value="Genomic_DNA"/>
</dbReference>
<dbReference type="Proteomes" id="UP001067231">
    <property type="component" value="Unassembled WGS sequence"/>
</dbReference>
<evidence type="ECO:0000313" key="4">
    <source>
        <dbReference type="EMBL" id="KAJ1613746.1"/>
    </source>
</evidence>
<evidence type="ECO:0000256" key="1">
    <source>
        <dbReference type="SAM" id="MobiDB-lite"/>
    </source>
</evidence>
<feature type="transmembrane region" description="Helical" evidence="2">
    <location>
        <begin position="363"/>
        <end position="384"/>
    </location>
</feature>
<organism evidence="4">
    <name type="scientific">Cryptosporidium canis</name>
    <dbReference type="NCBI Taxonomy" id="195482"/>
    <lineage>
        <taxon>Eukaryota</taxon>
        <taxon>Sar</taxon>
        <taxon>Alveolata</taxon>
        <taxon>Apicomplexa</taxon>
        <taxon>Conoidasida</taxon>
        <taxon>Coccidia</taxon>
        <taxon>Eucoccidiorida</taxon>
        <taxon>Eimeriorina</taxon>
        <taxon>Cryptosporidiidae</taxon>
        <taxon>Cryptosporidium</taxon>
    </lineage>
</organism>
<keyword evidence="3" id="KW-0732">Signal</keyword>
<comment type="caution">
    <text evidence="4">The sequence shown here is derived from an EMBL/GenBank/DDBJ whole genome shotgun (WGS) entry which is preliminary data.</text>
</comment>
<keyword evidence="2" id="KW-1133">Transmembrane helix</keyword>
<feature type="chain" id="PRO_5039249863" evidence="3">
    <location>
        <begin position="20"/>
        <end position="391"/>
    </location>
</feature>
<feature type="compositionally biased region" description="Acidic residues" evidence="1">
    <location>
        <begin position="292"/>
        <end position="301"/>
    </location>
</feature>
<feature type="region of interest" description="Disordered" evidence="1">
    <location>
        <begin position="292"/>
        <end position="330"/>
    </location>
</feature>
<evidence type="ECO:0000256" key="3">
    <source>
        <dbReference type="SAM" id="SignalP"/>
    </source>
</evidence>
<dbReference type="AlphaFoldDB" id="A0A9D5HYU2"/>
<keyword evidence="2" id="KW-0812">Transmembrane</keyword>
<name>A0A9D5HYU2_9CRYT</name>
<proteinExistence type="predicted"/>
<gene>
    <name evidence="4" type="ORF">OJ253_116</name>
</gene>
<feature type="compositionally biased region" description="Basic and acidic residues" evidence="1">
    <location>
        <begin position="318"/>
        <end position="330"/>
    </location>
</feature>
<dbReference type="OrthoDB" id="341776at2759"/>
<evidence type="ECO:0000256" key="2">
    <source>
        <dbReference type="SAM" id="Phobius"/>
    </source>
</evidence>
<keyword evidence="2" id="KW-0472">Membrane</keyword>